<reference evidence="3" key="1">
    <citation type="journal article" date="2014" name="Science">
        <title>The coffee genome provides insight into the convergent evolution of caffeine biosynthesis.</title>
        <authorList>
            <person name="Denoeud F."/>
            <person name="Carretero-Paulet L."/>
            <person name="Dereeper A."/>
            <person name="Droc G."/>
            <person name="Guyot R."/>
            <person name="Pietrella M."/>
            <person name="Zheng C."/>
            <person name="Alberti A."/>
            <person name="Anthony F."/>
            <person name="Aprea G."/>
            <person name="Aury J.M."/>
            <person name="Bento P."/>
            <person name="Bernard M."/>
            <person name="Bocs S."/>
            <person name="Campa C."/>
            <person name="Cenci A."/>
            <person name="Combes M.C."/>
            <person name="Crouzillat D."/>
            <person name="Da Silva C."/>
            <person name="Daddiego L."/>
            <person name="De Bellis F."/>
            <person name="Dussert S."/>
            <person name="Garsmeur O."/>
            <person name="Gayraud T."/>
            <person name="Guignon V."/>
            <person name="Jahn K."/>
            <person name="Jamilloux V."/>
            <person name="Joet T."/>
            <person name="Labadie K."/>
            <person name="Lan T."/>
            <person name="Leclercq J."/>
            <person name="Lepelley M."/>
            <person name="Leroy T."/>
            <person name="Li L.T."/>
            <person name="Librado P."/>
            <person name="Lopez L."/>
            <person name="Munoz A."/>
            <person name="Noel B."/>
            <person name="Pallavicini A."/>
            <person name="Perrotta G."/>
            <person name="Poncet V."/>
            <person name="Pot D."/>
            <person name="Priyono X."/>
            <person name="Rigoreau M."/>
            <person name="Rouard M."/>
            <person name="Rozas J."/>
            <person name="Tranchant-Dubreuil C."/>
            <person name="VanBuren R."/>
            <person name="Zhang Q."/>
            <person name="Andrade A.C."/>
            <person name="Argout X."/>
            <person name="Bertrand B."/>
            <person name="de Kochko A."/>
            <person name="Graziosi G."/>
            <person name="Henry R.J."/>
            <person name="Jayarama X."/>
            <person name="Ming R."/>
            <person name="Nagai C."/>
            <person name="Rounsley S."/>
            <person name="Sankoff D."/>
            <person name="Giuliano G."/>
            <person name="Albert V.A."/>
            <person name="Wincker P."/>
            <person name="Lashermes P."/>
        </authorList>
    </citation>
    <scope>NUCLEOTIDE SEQUENCE [LARGE SCALE GENOMIC DNA]</scope>
    <source>
        <strain evidence="3">cv. DH200-94</strain>
    </source>
</reference>
<dbReference type="OMA" id="MITSWTH"/>
<keyword evidence="1" id="KW-0472">Membrane</keyword>
<organism evidence="2 3">
    <name type="scientific">Coffea canephora</name>
    <name type="common">Robusta coffee</name>
    <dbReference type="NCBI Taxonomy" id="49390"/>
    <lineage>
        <taxon>Eukaryota</taxon>
        <taxon>Viridiplantae</taxon>
        <taxon>Streptophyta</taxon>
        <taxon>Embryophyta</taxon>
        <taxon>Tracheophyta</taxon>
        <taxon>Spermatophyta</taxon>
        <taxon>Magnoliopsida</taxon>
        <taxon>eudicotyledons</taxon>
        <taxon>Gunneridae</taxon>
        <taxon>Pentapetalae</taxon>
        <taxon>asterids</taxon>
        <taxon>lamiids</taxon>
        <taxon>Gentianales</taxon>
        <taxon>Rubiaceae</taxon>
        <taxon>Ixoroideae</taxon>
        <taxon>Gardenieae complex</taxon>
        <taxon>Bertiereae - Coffeeae clade</taxon>
        <taxon>Coffeeae</taxon>
        <taxon>Coffea</taxon>
    </lineage>
</organism>
<evidence type="ECO:0008006" key="4">
    <source>
        <dbReference type="Google" id="ProtNLM"/>
    </source>
</evidence>
<dbReference type="PhylomeDB" id="A0A068V1L1"/>
<dbReference type="Proteomes" id="UP000295252">
    <property type="component" value="Chromosome X"/>
</dbReference>
<name>A0A068V1L1_COFCA</name>
<evidence type="ECO:0000313" key="2">
    <source>
        <dbReference type="EMBL" id="CDP14457.1"/>
    </source>
</evidence>
<keyword evidence="1" id="KW-1133">Transmembrane helix</keyword>
<keyword evidence="3" id="KW-1185">Reference proteome</keyword>
<dbReference type="InParanoid" id="A0A068V1L1"/>
<gene>
    <name evidence="2" type="ORF">GSCOC_T00040941001</name>
</gene>
<dbReference type="Gramene" id="CDP14457">
    <property type="protein sequence ID" value="CDP14457"/>
    <property type="gene ID" value="GSCOC_T00040941001"/>
</dbReference>
<feature type="transmembrane region" description="Helical" evidence="1">
    <location>
        <begin position="72"/>
        <end position="89"/>
    </location>
</feature>
<keyword evidence="1" id="KW-0812">Transmembrane</keyword>
<dbReference type="EMBL" id="HG739170">
    <property type="protein sequence ID" value="CDP14457.1"/>
    <property type="molecule type" value="Genomic_DNA"/>
</dbReference>
<protein>
    <recommendedName>
        <fullName evidence="4">Zinc finger GRF-type domain-containing protein</fullName>
    </recommendedName>
</protein>
<dbReference type="OrthoDB" id="2822301at2759"/>
<evidence type="ECO:0000256" key="1">
    <source>
        <dbReference type="SAM" id="Phobius"/>
    </source>
</evidence>
<evidence type="ECO:0000313" key="3">
    <source>
        <dbReference type="Proteomes" id="UP000295252"/>
    </source>
</evidence>
<proteinExistence type="predicted"/>
<dbReference type="AlphaFoldDB" id="A0A068V1L1"/>
<accession>A0A068V1L1</accession>
<sequence>MMITSWTHSNPRRRYFSYGMKEGKRDEKGCNYFEWYDLIMCRRSTALIPGLLRSMNAKDATIEKLRAWERKLVSATVLLALLLLFVCWCKKPEIRMG</sequence>